<evidence type="ECO:0000256" key="4">
    <source>
        <dbReference type="ARBA" id="ARBA00023136"/>
    </source>
</evidence>
<feature type="transmembrane region" description="Helical" evidence="5">
    <location>
        <begin position="13"/>
        <end position="32"/>
    </location>
</feature>
<dbReference type="Pfam" id="PF07681">
    <property type="entry name" value="DoxX"/>
    <property type="match status" value="1"/>
</dbReference>
<proteinExistence type="predicted"/>
<gene>
    <name evidence="6" type="ORF">MNBD_ALPHA08-951</name>
</gene>
<name>A0A3B0S6I4_9ZZZZ</name>
<keyword evidence="4 5" id="KW-0472">Membrane</keyword>
<keyword evidence="3 5" id="KW-1133">Transmembrane helix</keyword>
<reference evidence="6" key="1">
    <citation type="submission" date="2018-06" db="EMBL/GenBank/DDBJ databases">
        <authorList>
            <person name="Zhirakovskaya E."/>
        </authorList>
    </citation>
    <scope>NUCLEOTIDE SEQUENCE</scope>
</reference>
<keyword evidence="2 5" id="KW-0812">Transmembrane</keyword>
<dbReference type="AlphaFoldDB" id="A0A3B0S6I4"/>
<organism evidence="6">
    <name type="scientific">hydrothermal vent metagenome</name>
    <dbReference type="NCBI Taxonomy" id="652676"/>
    <lineage>
        <taxon>unclassified sequences</taxon>
        <taxon>metagenomes</taxon>
        <taxon>ecological metagenomes</taxon>
    </lineage>
</organism>
<feature type="transmembrane region" description="Helical" evidence="5">
    <location>
        <begin position="83"/>
        <end position="105"/>
    </location>
</feature>
<feature type="transmembrane region" description="Helical" evidence="5">
    <location>
        <begin position="53"/>
        <end position="77"/>
    </location>
</feature>
<comment type="subcellular location">
    <subcellularLocation>
        <location evidence="1">Membrane</location>
        <topology evidence="1">Multi-pass membrane protein</topology>
    </subcellularLocation>
</comment>
<dbReference type="InterPro" id="IPR032808">
    <property type="entry name" value="DoxX"/>
</dbReference>
<accession>A0A3B0S6I4</accession>
<evidence type="ECO:0000256" key="3">
    <source>
        <dbReference type="ARBA" id="ARBA00022989"/>
    </source>
</evidence>
<evidence type="ECO:0000256" key="1">
    <source>
        <dbReference type="ARBA" id="ARBA00004141"/>
    </source>
</evidence>
<dbReference type="EMBL" id="UOEC01000192">
    <property type="protein sequence ID" value="VAW01965.1"/>
    <property type="molecule type" value="Genomic_DNA"/>
</dbReference>
<feature type="transmembrane region" description="Helical" evidence="5">
    <location>
        <begin position="117"/>
        <end position="133"/>
    </location>
</feature>
<evidence type="ECO:0008006" key="7">
    <source>
        <dbReference type="Google" id="ProtNLM"/>
    </source>
</evidence>
<evidence type="ECO:0000256" key="2">
    <source>
        <dbReference type="ARBA" id="ARBA00022692"/>
    </source>
</evidence>
<evidence type="ECO:0000256" key="5">
    <source>
        <dbReference type="SAM" id="Phobius"/>
    </source>
</evidence>
<protein>
    <recommendedName>
        <fullName evidence="7">DoxX family protein</fullName>
    </recommendedName>
</protein>
<evidence type="ECO:0000313" key="6">
    <source>
        <dbReference type="EMBL" id="VAW01965.1"/>
    </source>
</evidence>
<sequence length="150" mass="16813">MKTETSPVNWQEALGMVILRLGLAWFLFVWAVNKILAPEQYQKIWGFFHGIDIGATAPYIMGGLQIVICLAIALGLWRTISYGLGFAMHAVTTAVIFPSLIAPFVIENGFPTNRNQAIALTVFAAFAALWLLRKRDFWSLDEWLAKPARD</sequence>